<evidence type="ECO:0000313" key="2">
    <source>
        <dbReference type="EMBL" id="ESA09452.1"/>
    </source>
</evidence>
<dbReference type="AlphaFoldDB" id="U9TPT3"/>
<sequence>MVKKNLFGTSHPQFLFGFIADGNSSSIHIIEHEFVGLPGFSVSSEVTMMTGLEVMIVVGFIVIRFVFI</sequence>
<protein>
    <submittedName>
        <fullName evidence="2">Uncharacterized protein</fullName>
    </submittedName>
</protein>
<keyword evidence="1" id="KW-0472">Membrane</keyword>
<name>U9TPT3_RHIID</name>
<keyword evidence="1" id="KW-0812">Transmembrane</keyword>
<evidence type="ECO:0000256" key="1">
    <source>
        <dbReference type="SAM" id="Phobius"/>
    </source>
</evidence>
<gene>
    <name evidence="2" type="ORF">GLOINDRAFT_30513</name>
</gene>
<dbReference type="EMBL" id="KI288073">
    <property type="protein sequence ID" value="ESA09452.1"/>
    <property type="molecule type" value="Genomic_DNA"/>
</dbReference>
<feature type="transmembrane region" description="Helical" evidence="1">
    <location>
        <begin position="46"/>
        <end position="67"/>
    </location>
</feature>
<accession>U9TPT3</accession>
<proteinExistence type="predicted"/>
<reference evidence="2" key="1">
    <citation type="submission" date="2013-07" db="EMBL/GenBank/DDBJ databases">
        <title>The genome of an arbuscular mycorrhizal fungus provides insights into the evolution of the oldest plant symbiosis.</title>
        <authorList>
            <consortium name="DOE Joint Genome Institute"/>
            <person name="Tisserant E."/>
            <person name="Malbreil M."/>
            <person name="Kuo A."/>
            <person name="Kohler A."/>
            <person name="Symeonidi A."/>
            <person name="Balestrini R."/>
            <person name="Charron P."/>
            <person name="Duensing N."/>
            <person name="Frei-dit-Frey N."/>
            <person name="Gianinazzi-Pearson V."/>
            <person name="Gilbert B."/>
            <person name="Handa Y."/>
            <person name="Hijri M."/>
            <person name="Kaul R."/>
            <person name="Kawaguchi M."/>
            <person name="Krajinski F."/>
            <person name="Lammers P."/>
            <person name="Lapierre D."/>
            <person name="Masclaux F.G."/>
            <person name="Murat C."/>
            <person name="Morin E."/>
            <person name="Ndikumana S."/>
            <person name="Pagni M."/>
            <person name="Petitpierre D."/>
            <person name="Requena N."/>
            <person name="Rosikiewicz P."/>
            <person name="Riley R."/>
            <person name="Saito K."/>
            <person name="San Clemente H."/>
            <person name="Shapiro H."/>
            <person name="van Tuinen D."/>
            <person name="Becard G."/>
            <person name="Bonfante P."/>
            <person name="Paszkowski U."/>
            <person name="Shachar-Hill Y."/>
            <person name="Young J.P."/>
            <person name="Sanders I.R."/>
            <person name="Henrissat B."/>
            <person name="Rensing S.A."/>
            <person name="Grigoriev I.V."/>
            <person name="Corradi N."/>
            <person name="Roux C."/>
            <person name="Martin F."/>
        </authorList>
    </citation>
    <scope>NUCLEOTIDE SEQUENCE</scope>
    <source>
        <strain evidence="2">DAOM 197198</strain>
    </source>
</reference>
<keyword evidence="1" id="KW-1133">Transmembrane helix</keyword>
<dbReference type="HOGENOM" id="CLU_2795238_0_0_1"/>
<organism evidence="2">
    <name type="scientific">Rhizophagus irregularis (strain DAOM 181602 / DAOM 197198 / MUCL 43194)</name>
    <name type="common">Arbuscular mycorrhizal fungus</name>
    <name type="synonym">Glomus intraradices</name>
    <dbReference type="NCBI Taxonomy" id="747089"/>
    <lineage>
        <taxon>Eukaryota</taxon>
        <taxon>Fungi</taxon>
        <taxon>Fungi incertae sedis</taxon>
        <taxon>Mucoromycota</taxon>
        <taxon>Glomeromycotina</taxon>
        <taxon>Glomeromycetes</taxon>
        <taxon>Glomerales</taxon>
        <taxon>Glomeraceae</taxon>
        <taxon>Rhizophagus</taxon>
    </lineage>
</organism>